<evidence type="ECO:0000259" key="12">
    <source>
        <dbReference type="PROSITE" id="PS51192"/>
    </source>
</evidence>
<dbReference type="InterPro" id="IPR042115">
    <property type="entry name" value="PriA_3primeBD_sf"/>
</dbReference>
<feature type="domain" description="Helicase C-terminal" evidence="13">
    <location>
        <begin position="469"/>
        <end position="628"/>
    </location>
</feature>
<comment type="similarity">
    <text evidence="11">Belongs to the helicase family. PriA subfamily.</text>
</comment>
<dbReference type="PROSITE" id="PS51192">
    <property type="entry name" value="HELICASE_ATP_BIND_1"/>
    <property type="match status" value="1"/>
</dbReference>
<keyword evidence="15" id="KW-1185">Reference proteome</keyword>
<comment type="catalytic activity">
    <reaction evidence="11">
        <text>Couples ATP hydrolysis with the unwinding of duplex DNA by translocating in the 3'-5' direction.</text>
        <dbReference type="EC" id="5.6.2.4"/>
    </reaction>
</comment>
<keyword evidence="1 11" id="KW-0639">Primosome</keyword>
<dbReference type="CDD" id="cd17929">
    <property type="entry name" value="DEXHc_priA"/>
    <property type="match status" value="1"/>
</dbReference>
<dbReference type="InterPro" id="IPR001650">
    <property type="entry name" value="Helicase_C-like"/>
</dbReference>
<dbReference type="Pfam" id="PF18319">
    <property type="entry name" value="Zn_ribbon_PriA"/>
    <property type="match status" value="1"/>
</dbReference>
<comment type="caution">
    <text evidence="14">The sequence shown here is derived from an EMBL/GenBank/DDBJ whole genome shotgun (WGS) entry which is preliminary data.</text>
</comment>
<evidence type="ECO:0000313" key="15">
    <source>
        <dbReference type="Proteomes" id="UP001227964"/>
    </source>
</evidence>
<dbReference type="Pfam" id="PF00271">
    <property type="entry name" value="Helicase_C"/>
    <property type="match status" value="1"/>
</dbReference>
<dbReference type="EMBL" id="JASSVS010000013">
    <property type="protein sequence ID" value="MDL0433369.1"/>
    <property type="molecule type" value="Genomic_DNA"/>
</dbReference>
<dbReference type="InterPro" id="IPR014001">
    <property type="entry name" value="Helicase_ATP-bd"/>
</dbReference>
<sequence length="726" mass="80590">MEPHVPRTARIALNRPIRRLFDYLVPDHITLQQGQRVTVPFGRQSATGLVVETDAPPPEGITLKPVRSACEEWPALPTETFKLLSWASDYYQHPLGECLFTALPPALRRGRPAAEKQEAYWQAFGDPASLPGNAKRQKELMAWLQQQCGSASSKQIVRAGFTQSQIRSLHLKGLICEAPQPSPAGVPEEVRSRIPKLSQAQLDAAVQLPAPENGFAASLLFGITGSGKTELYLYYLKHYLGDRDQALVLVPEINLTPQTVARFQHYFGSRIAVWHSALNDGERLSTWLKIRNGEPVILIGTRSAVLLPFTGLRTIVVDEEHDSSYKQGEGFRYSGRDTAVYRAHLNNCPVILGSATPSMESYHNALTGKYSLVKLEERAGNANPPHIKLLDIRSRPLEGGLSRPALQAIEKRLQEGQQALVFVNRRGFAPAMMCFDCGHMVECPRCDTRLTYHRRDRAMRCHHCDFQAAATDHCPKCNSDAFKPVGQGTERTEDILTTQFPDTPVVRVDRDSTQRKGSIQSILKKVNSGRPCILVGTQMLAKGHDFPNVTLVVVVNADGGLFSVDFRAPEQLIQTLLQVSGRAGRGEKAGEVLIQTCHSDHPLLGTLAQGNYLPIASQLLAERESSLLPPYRTMAIFRVEASTMEMSLNLLDDIKLKAVHSNIETWGPLPAIIARRADRHRAQLVLVSKSRTRLNRQLASLCEGLDLMKLPRDIRWAIDVDPLETG</sequence>
<gene>
    <name evidence="11" type="primary">priA</name>
    <name evidence="14" type="ORF">QPM17_19700</name>
</gene>
<keyword evidence="6 11" id="KW-0347">Helicase</keyword>
<dbReference type="NCBIfam" id="NF004067">
    <property type="entry name" value="PRK05580.1-4"/>
    <property type="match status" value="1"/>
</dbReference>
<feature type="domain" description="Helicase ATP-binding" evidence="12">
    <location>
        <begin position="209"/>
        <end position="375"/>
    </location>
</feature>
<feature type="binding site" evidence="11">
    <location>
        <position position="446"/>
    </location>
    <ligand>
        <name>Zn(2+)</name>
        <dbReference type="ChEBI" id="CHEBI:29105"/>
        <label>2</label>
    </ligand>
</feature>
<dbReference type="Pfam" id="PF17764">
    <property type="entry name" value="PriA_3primeBD"/>
    <property type="match status" value="1"/>
</dbReference>
<dbReference type="InterPro" id="IPR041222">
    <property type="entry name" value="PriA_3primeBD"/>
</dbReference>
<evidence type="ECO:0000256" key="1">
    <source>
        <dbReference type="ARBA" id="ARBA00022515"/>
    </source>
</evidence>
<keyword evidence="3 11" id="KW-0479">Metal-binding</keyword>
<dbReference type="SMART" id="SM00487">
    <property type="entry name" value="DEXDc"/>
    <property type="match status" value="1"/>
</dbReference>
<evidence type="ECO:0000256" key="2">
    <source>
        <dbReference type="ARBA" id="ARBA00022705"/>
    </source>
</evidence>
<dbReference type="EC" id="5.6.2.4" evidence="11"/>
<dbReference type="InterPro" id="IPR005259">
    <property type="entry name" value="PriA"/>
</dbReference>
<evidence type="ECO:0000313" key="14">
    <source>
        <dbReference type="EMBL" id="MDL0433369.1"/>
    </source>
</evidence>
<evidence type="ECO:0000256" key="10">
    <source>
        <dbReference type="ARBA" id="ARBA00023235"/>
    </source>
</evidence>
<dbReference type="CDD" id="cd18804">
    <property type="entry name" value="SF2_C_priA"/>
    <property type="match status" value="1"/>
</dbReference>
<dbReference type="Gene3D" id="3.40.50.300">
    <property type="entry name" value="P-loop containing nucleotide triphosphate hydrolases"/>
    <property type="match status" value="2"/>
</dbReference>
<dbReference type="Pfam" id="PF00270">
    <property type="entry name" value="DEAD"/>
    <property type="match status" value="1"/>
</dbReference>
<feature type="binding site" evidence="11">
    <location>
        <position position="443"/>
    </location>
    <ligand>
        <name>Zn(2+)</name>
        <dbReference type="ChEBI" id="CHEBI:29105"/>
        <label>2</label>
    </ligand>
</feature>
<dbReference type="HAMAP" id="MF_00983">
    <property type="entry name" value="PriA"/>
    <property type="match status" value="1"/>
</dbReference>
<evidence type="ECO:0000256" key="6">
    <source>
        <dbReference type="ARBA" id="ARBA00022806"/>
    </source>
</evidence>
<keyword evidence="2 11" id="KW-0235">DNA replication</keyword>
<evidence type="ECO:0000259" key="13">
    <source>
        <dbReference type="PROSITE" id="PS51194"/>
    </source>
</evidence>
<dbReference type="PANTHER" id="PTHR30580:SF0">
    <property type="entry name" value="PRIMOSOMAL PROTEIN N"/>
    <property type="match status" value="1"/>
</dbReference>
<feature type="binding site" evidence="11">
    <location>
        <position position="464"/>
    </location>
    <ligand>
        <name>Zn(2+)</name>
        <dbReference type="ChEBI" id="CHEBI:29105"/>
        <label>2</label>
    </ligand>
</feature>
<keyword evidence="4 11" id="KW-0547">Nucleotide-binding</keyword>
<evidence type="ECO:0000256" key="5">
    <source>
        <dbReference type="ARBA" id="ARBA00022801"/>
    </source>
</evidence>
<dbReference type="Proteomes" id="UP001227964">
    <property type="component" value="Unassembled WGS sequence"/>
</dbReference>
<feature type="binding site" evidence="11">
    <location>
        <position position="461"/>
    </location>
    <ligand>
        <name>Zn(2+)</name>
        <dbReference type="ChEBI" id="CHEBI:29105"/>
        <label>2</label>
    </ligand>
</feature>
<dbReference type="SUPFAM" id="SSF52540">
    <property type="entry name" value="P-loop containing nucleoside triphosphate hydrolases"/>
    <property type="match status" value="1"/>
</dbReference>
<feature type="binding site" evidence="11">
    <location>
        <position position="434"/>
    </location>
    <ligand>
        <name>Zn(2+)</name>
        <dbReference type="ChEBI" id="CHEBI:29105"/>
        <label>1</label>
    </ligand>
</feature>
<feature type="binding site" evidence="11">
    <location>
        <position position="477"/>
    </location>
    <ligand>
        <name>Zn(2+)</name>
        <dbReference type="ChEBI" id="CHEBI:29105"/>
        <label>1</label>
    </ligand>
</feature>
<evidence type="ECO:0000256" key="4">
    <source>
        <dbReference type="ARBA" id="ARBA00022741"/>
    </source>
</evidence>
<dbReference type="InterPro" id="IPR041236">
    <property type="entry name" value="PriA_C"/>
</dbReference>
<evidence type="ECO:0000256" key="7">
    <source>
        <dbReference type="ARBA" id="ARBA00022833"/>
    </source>
</evidence>
<keyword evidence="9 11" id="KW-0238">DNA-binding</keyword>
<comment type="catalytic activity">
    <reaction evidence="11">
        <text>ATP + H2O = ADP + phosphate + H(+)</text>
        <dbReference type="Rhea" id="RHEA:13065"/>
        <dbReference type="ChEBI" id="CHEBI:15377"/>
        <dbReference type="ChEBI" id="CHEBI:15378"/>
        <dbReference type="ChEBI" id="CHEBI:30616"/>
        <dbReference type="ChEBI" id="CHEBI:43474"/>
        <dbReference type="ChEBI" id="CHEBI:456216"/>
        <dbReference type="EC" id="5.6.2.4"/>
    </reaction>
</comment>
<keyword evidence="5 11" id="KW-0378">Hydrolase</keyword>
<dbReference type="Pfam" id="PF18074">
    <property type="entry name" value="PriA_C"/>
    <property type="match status" value="1"/>
</dbReference>
<dbReference type="InterPro" id="IPR040498">
    <property type="entry name" value="PriA_CRR"/>
</dbReference>
<dbReference type="RefSeq" id="WP_285393216.1">
    <property type="nucleotide sequence ID" value="NZ_JASSVS010000013.1"/>
</dbReference>
<keyword evidence="8 11" id="KW-0067">ATP-binding</keyword>
<comment type="subunit">
    <text evidence="11">Component of the replication restart primosome.</text>
</comment>
<accession>A0ABT7IGR7</accession>
<organism evidence="14 15">
    <name type="scientific">Marinobacter azerbaijanicus</name>
    <dbReference type="NCBI Taxonomy" id="3050455"/>
    <lineage>
        <taxon>Bacteria</taxon>
        <taxon>Pseudomonadati</taxon>
        <taxon>Pseudomonadota</taxon>
        <taxon>Gammaproteobacteria</taxon>
        <taxon>Pseudomonadales</taxon>
        <taxon>Marinobacteraceae</taxon>
        <taxon>Marinobacter</taxon>
    </lineage>
</organism>
<feature type="binding site" evidence="11">
    <location>
        <position position="474"/>
    </location>
    <ligand>
        <name>Zn(2+)</name>
        <dbReference type="ChEBI" id="CHEBI:29105"/>
        <label>1</label>
    </ligand>
</feature>
<evidence type="ECO:0000256" key="9">
    <source>
        <dbReference type="ARBA" id="ARBA00023125"/>
    </source>
</evidence>
<name>A0ABT7IGR7_9GAMM</name>
<dbReference type="GO" id="GO:0016787">
    <property type="term" value="F:hydrolase activity"/>
    <property type="evidence" value="ECO:0007669"/>
    <property type="project" value="UniProtKB-KW"/>
</dbReference>
<keyword evidence="7 11" id="KW-0862">Zinc</keyword>
<dbReference type="InterPro" id="IPR011545">
    <property type="entry name" value="DEAD/DEAH_box_helicase_dom"/>
</dbReference>
<dbReference type="PROSITE" id="PS51194">
    <property type="entry name" value="HELICASE_CTER"/>
    <property type="match status" value="1"/>
</dbReference>
<reference evidence="14 15" key="1">
    <citation type="submission" date="2023-06" db="EMBL/GenBank/DDBJ databases">
        <title>Marinobacter azerbaijanicus a moderately halophilic, isolated from Urmia Lake in Azerbaijan region of Iran.</title>
        <authorList>
            <person name="Sanchez-Porro C."/>
            <person name="Aghdam E.M."/>
            <person name="Saheb S.M."/>
            <person name="Tarhriz V."/>
            <person name="Kazemi E."/>
            <person name="Ammozegar M.A."/>
            <person name="Ventosa A."/>
            <person name="Hejazi M.S."/>
        </authorList>
    </citation>
    <scope>NUCLEOTIDE SEQUENCE [LARGE SCALE GENOMIC DNA]</scope>
    <source>
        <strain evidence="14 15">TBZ242</strain>
    </source>
</reference>
<evidence type="ECO:0000256" key="11">
    <source>
        <dbReference type="HAMAP-Rule" id="MF_00983"/>
    </source>
</evidence>
<protein>
    <recommendedName>
        <fullName evidence="11">Replication restart protein PriA</fullName>
    </recommendedName>
    <alternativeName>
        <fullName evidence="11">ATP-dependent DNA helicase PriA</fullName>
        <ecNumber evidence="11">5.6.2.4</ecNumber>
    </alternativeName>
    <alternativeName>
        <fullName evidence="11">DNA 3'-5' helicase PriA</fullName>
    </alternativeName>
</protein>
<evidence type="ECO:0000256" key="3">
    <source>
        <dbReference type="ARBA" id="ARBA00022723"/>
    </source>
</evidence>
<dbReference type="PANTHER" id="PTHR30580">
    <property type="entry name" value="PRIMOSOMAL PROTEIN N"/>
    <property type="match status" value="1"/>
</dbReference>
<proteinExistence type="inferred from homology"/>
<comment type="cofactor">
    <cofactor evidence="11">
        <name>Zn(2+)</name>
        <dbReference type="ChEBI" id="CHEBI:29105"/>
    </cofactor>
    <text evidence="11">Binds 2 zinc ions per subunit.</text>
</comment>
<dbReference type="NCBIfam" id="TIGR00595">
    <property type="entry name" value="priA"/>
    <property type="match status" value="1"/>
</dbReference>
<dbReference type="Gene3D" id="3.40.1440.60">
    <property type="entry name" value="PriA, 3(prime) DNA-binding domain"/>
    <property type="match status" value="1"/>
</dbReference>
<comment type="function">
    <text evidence="11">Initiates the restart of stalled replication forks, which reloads the replicative helicase on sites other than the origin of replication. Recognizes and binds to abandoned replication forks and remodels them to uncover a helicase loading site. Promotes assembly of the primosome at these replication forks.</text>
</comment>
<evidence type="ECO:0000256" key="8">
    <source>
        <dbReference type="ARBA" id="ARBA00022840"/>
    </source>
</evidence>
<dbReference type="InterPro" id="IPR027417">
    <property type="entry name" value="P-loop_NTPase"/>
</dbReference>
<feature type="binding site" evidence="11">
    <location>
        <position position="437"/>
    </location>
    <ligand>
        <name>Zn(2+)</name>
        <dbReference type="ChEBI" id="CHEBI:29105"/>
        <label>1</label>
    </ligand>
</feature>
<dbReference type="SMART" id="SM00490">
    <property type="entry name" value="HELICc"/>
    <property type="match status" value="1"/>
</dbReference>
<keyword evidence="10 11" id="KW-0413">Isomerase</keyword>